<dbReference type="Gene3D" id="2.20.110.10">
    <property type="entry name" value="Histone H3 K4-specific methyltransferase SET7/9 N-terminal domain"/>
    <property type="match status" value="2"/>
</dbReference>
<evidence type="ECO:0000256" key="5">
    <source>
        <dbReference type="ARBA" id="ARBA00022737"/>
    </source>
</evidence>
<feature type="transmembrane region" description="Helical" evidence="9">
    <location>
        <begin position="70"/>
        <end position="90"/>
    </location>
</feature>
<feature type="transmembrane region" description="Helical" evidence="9">
    <location>
        <begin position="300"/>
        <end position="318"/>
    </location>
</feature>
<evidence type="ECO:0000256" key="2">
    <source>
        <dbReference type="ARBA" id="ARBA00022448"/>
    </source>
</evidence>
<feature type="compositionally biased region" description="Low complexity" evidence="8">
    <location>
        <begin position="596"/>
        <end position="610"/>
    </location>
</feature>
<feature type="transmembrane region" description="Helical" evidence="9">
    <location>
        <begin position="324"/>
        <end position="347"/>
    </location>
</feature>
<keyword evidence="5" id="KW-0677">Repeat</keyword>
<evidence type="ECO:0000313" key="11">
    <source>
        <dbReference type="Proteomes" id="UP000001876"/>
    </source>
</evidence>
<evidence type="ECO:0000313" key="10">
    <source>
        <dbReference type="EMBL" id="EEH60990.1"/>
    </source>
</evidence>
<keyword evidence="2" id="KW-0813">Transport</keyword>
<dbReference type="InterPro" id="IPR003409">
    <property type="entry name" value="MORN"/>
</dbReference>
<dbReference type="InterPro" id="IPR004776">
    <property type="entry name" value="Mem_transp_PIN-like"/>
</dbReference>
<feature type="transmembrane region" description="Helical" evidence="9">
    <location>
        <begin position="99"/>
        <end position="118"/>
    </location>
</feature>
<keyword evidence="3" id="KW-1003">Cell membrane</keyword>
<feature type="region of interest" description="Disordered" evidence="8">
    <location>
        <begin position="581"/>
        <end position="610"/>
    </location>
</feature>
<dbReference type="eggNOG" id="KOG0231">
    <property type="taxonomic scope" value="Eukaryota"/>
</dbReference>
<evidence type="ECO:0000256" key="1">
    <source>
        <dbReference type="ARBA" id="ARBA00004141"/>
    </source>
</evidence>
<dbReference type="EMBL" id="GG663735">
    <property type="protein sequence ID" value="EEH60990.1"/>
    <property type="molecule type" value="Genomic_DNA"/>
</dbReference>
<dbReference type="PANTHER" id="PTHR36838">
    <property type="entry name" value="AUXIN EFFLUX CARRIER FAMILY PROTEIN"/>
    <property type="match status" value="1"/>
</dbReference>
<dbReference type="Pfam" id="PF03547">
    <property type="entry name" value="Mem_trans"/>
    <property type="match status" value="1"/>
</dbReference>
<keyword evidence="7 9" id="KW-0472">Membrane</keyword>
<dbReference type="OrthoDB" id="270720at2759"/>
<evidence type="ECO:0000256" key="7">
    <source>
        <dbReference type="ARBA" id="ARBA00023136"/>
    </source>
</evidence>
<gene>
    <name evidence="10" type="ORF">MICPUCDRAFT_50732</name>
</gene>
<feature type="transmembrane region" description="Helical" evidence="9">
    <location>
        <begin position="451"/>
        <end position="472"/>
    </location>
</feature>
<dbReference type="PANTHER" id="PTHR36838:SF3">
    <property type="entry name" value="TRANSPORTER AUXIN EFFLUX CARRIER EC FAMILY"/>
    <property type="match status" value="1"/>
</dbReference>
<evidence type="ECO:0000256" key="8">
    <source>
        <dbReference type="SAM" id="MobiDB-lite"/>
    </source>
</evidence>
<dbReference type="SMART" id="SM00698">
    <property type="entry name" value="MORN"/>
    <property type="match status" value="3"/>
</dbReference>
<feature type="transmembrane region" description="Helical" evidence="9">
    <location>
        <begin position="6"/>
        <end position="26"/>
    </location>
</feature>
<feature type="transmembrane region" description="Helical" evidence="9">
    <location>
        <begin position="38"/>
        <end position="58"/>
    </location>
</feature>
<evidence type="ECO:0000256" key="4">
    <source>
        <dbReference type="ARBA" id="ARBA00022692"/>
    </source>
</evidence>
<evidence type="ECO:0000256" key="6">
    <source>
        <dbReference type="ARBA" id="ARBA00022989"/>
    </source>
</evidence>
<dbReference type="RefSeq" id="XP_003055738.1">
    <property type="nucleotide sequence ID" value="XM_003055692.1"/>
</dbReference>
<organism evidence="11">
    <name type="scientific">Micromonas pusilla (strain CCMP1545)</name>
    <name type="common">Picoplanktonic green alga</name>
    <dbReference type="NCBI Taxonomy" id="564608"/>
    <lineage>
        <taxon>Eukaryota</taxon>
        <taxon>Viridiplantae</taxon>
        <taxon>Chlorophyta</taxon>
        <taxon>Mamiellophyceae</taxon>
        <taxon>Mamiellales</taxon>
        <taxon>Mamiellaceae</taxon>
        <taxon>Micromonas</taxon>
    </lineage>
</organism>
<keyword evidence="6 9" id="KW-1133">Transmembrane helix</keyword>
<evidence type="ECO:0000256" key="3">
    <source>
        <dbReference type="ARBA" id="ARBA00022475"/>
    </source>
</evidence>
<sequence>MDAAGASAVLGRVALVAAYALLGYALKRVGVVSRDDGAVMLRFVVNVTLPALLLHTLTSAGPLFGPGAPVVFLTSILASALVTGGACLLYRRRPSYERGLMVGAMTGVNLGTFAYPFVEAVWGAEGLRLAALYDIPNALVVFGVAAAIFAAEERNTIRDARKKNARHDDGGVYVGEWSVGGESKQGLGVYTYPSGAVYEGRWNNNVKDGHGVYKWAKGGSYAGEFKRGTFNGLGVRFLRSGGVKSGRFEEGEFVEAMDMKATDAAAAEAATVSSLAREAAAKASVEETNARAISRLATKILTFPPMIALLLAFASRGAPLPDALAAVLAPLAAANRPLVLITLGALFEPALSRLRLRNVANFLTTKYALSLVAAAVATTFAPPSLGPFRFAIAALVLMPVPSVCVQYALDHDADAVTATALTNYSQVASLVALLTLGFLSSGGAGATSAAWYVLPGGLLVAGAVVAGVGFALDRALAPVKMVFKPRDGSDGMNAPIVTTAMSSVAMKKPEDGDGDFGGAGQGPVVASAGGRWRGSNAARGGFGFGFGFGFEIRDRAPRRGSASGLVVTKCPYGGRATRVRAARVPRKSRGGGAGGSRASLRVSSSAVAFA</sequence>
<proteinExistence type="predicted"/>
<feature type="transmembrane region" description="Helical" evidence="9">
    <location>
        <begin position="130"/>
        <end position="151"/>
    </location>
</feature>
<evidence type="ECO:0000256" key="9">
    <source>
        <dbReference type="SAM" id="Phobius"/>
    </source>
</evidence>
<comment type="subcellular location">
    <subcellularLocation>
        <location evidence="1">Membrane</location>
        <topology evidence="1">Multi-pass membrane protein</topology>
    </subcellularLocation>
</comment>
<dbReference type="GeneID" id="9680961"/>
<dbReference type="KEGG" id="mpp:MICPUCDRAFT_50732"/>
<dbReference type="AlphaFoldDB" id="C1MIX5"/>
<feature type="transmembrane region" description="Helical" evidence="9">
    <location>
        <begin position="421"/>
        <end position="439"/>
    </location>
</feature>
<name>C1MIX5_MICPC</name>
<keyword evidence="11" id="KW-1185">Reference proteome</keyword>
<feature type="transmembrane region" description="Helical" evidence="9">
    <location>
        <begin position="359"/>
        <end position="382"/>
    </location>
</feature>
<dbReference type="GO" id="GO:0055085">
    <property type="term" value="P:transmembrane transport"/>
    <property type="evidence" value="ECO:0007669"/>
    <property type="project" value="InterPro"/>
</dbReference>
<dbReference type="OMA" id="WDAPNAV"/>
<dbReference type="SUPFAM" id="SSF82185">
    <property type="entry name" value="Histone H3 K4-specific methyltransferase SET7/9 N-terminal domain"/>
    <property type="match status" value="1"/>
</dbReference>
<feature type="transmembrane region" description="Helical" evidence="9">
    <location>
        <begin position="388"/>
        <end position="409"/>
    </location>
</feature>
<reference evidence="10 11" key="1">
    <citation type="journal article" date="2009" name="Science">
        <title>Green evolution and dynamic adaptations revealed by genomes of the marine picoeukaryotes Micromonas.</title>
        <authorList>
            <person name="Worden A.Z."/>
            <person name="Lee J.H."/>
            <person name="Mock T."/>
            <person name="Rouze P."/>
            <person name="Simmons M.P."/>
            <person name="Aerts A.L."/>
            <person name="Allen A.E."/>
            <person name="Cuvelier M.L."/>
            <person name="Derelle E."/>
            <person name="Everett M.V."/>
            <person name="Foulon E."/>
            <person name="Grimwood J."/>
            <person name="Gundlach H."/>
            <person name="Henrissat B."/>
            <person name="Napoli C."/>
            <person name="McDonald S.M."/>
            <person name="Parker M.S."/>
            <person name="Rombauts S."/>
            <person name="Salamov A."/>
            <person name="Von Dassow P."/>
            <person name="Badger J.H."/>
            <person name="Coutinho P.M."/>
            <person name="Demir E."/>
            <person name="Dubchak I."/>
            <person name="Gentemann C."/>
            <person name="Eikrem W."/>
            <person name="Gready J.E."/>
            <person name="John U."/>
            <person name="Lanier W."/>
            <person name="Lindquist E.A."/>
            <person name="Lucas S."/>
            <person name="Mayer K.F."/>
            <person name="Moreau H."/>
            <person name="Not F."/>
            <person name="Otillar R."/>
            <person name="Panaud O."/>
            <person name="Pangilinan J."/>
            <person name="Paulsen I."/>
            <person name="Piegu B."/>
            <person name="Poliakov A."/>
            <person name="Robbens S."/>
            <person name="Schmutz J."/>
            <person name="Toulza E."/>
            <person name="Wyss T."/>
            <person name="Zelensky A."/>
            <person name="Zhou K."/>
            <person name="Armbrust E.V."/>
            <person name="Bhattacharya D."/>
            <person name="Goodenough U.W."/>
            <person name="Van de Peer Y."/>
            <person name="Grigoriev I.V."/>
        </authorList>
    </citation>
    <scope>NUCLEOTIDE SEQUENCE [LARGE SCALE GENOMIC DNA]</scope>
    <source>
        <strain evidence="10 11">CCMP1545</strain>
    </source>
</reference>
<dbReference type="Proteomes" id="UP000001876">
    <property type="component" value="Unassembled WGS sequence"/>
</dbReference>
<dbReference type="GO" id="GO:0016020">
    <property type="term" value="C:membrane"/>
    <property type="evidence" value="ECO:0007669"/>
    <property type="project" value="UniProtKB-SubCell"/>
</dbReference>
<keyword evidence="4 9" id="KW-0812">Transmembrane</keyword>
<protein>
    <submittedName>
        <fullName evidence="10">Auxin efflux carrier family</fullName>
    </submittedName>
</protein>
<accession>C1MIX5</accession>